<name>A0AAN7YUM5_9PEZI</name>
<dbReference type="Proteomes" id="UP001305414">
    <property type="component" value="Unassembled WGS sequence"/>
</dbReference>
<proteinExistence type="predicted"/>
<sequence>MANIYTRDSPLWPPGDNATDTIIGGVHFNLTTLKHFNYTLYEGNWTLSNWSRCYLVDQPYTPPLLLSNGTFGMF</sequence>
<protein>
    <submittedName>
        <fullName evidence="1">Uncharacterized protein</fullName>
    </submittedName>
</protein>
<organism evidence="1 2">
    <name type="scientific">Xylaria bambusicola</name>
    <dbReference type="NCBI Taxonomy" id="326684"/>
    <lineage>
        <taxon>Eukaryota</taxon>
        <taxon>Fungi</taxon>
        <taxon>Dikarya</taxon>
        <taxon>Ascomycota</taxon>
        <taxon>Pezizomycotina</taxon>
        <taxon>Sordariomycetes</taxon>
        <taxon>Xylariomycetidae</taxon>
        <taxon>Xylariales</taxon>
        <taxon>Xylariaceae</taxon>
        <taxon>Xylaria</taxon>
    </lineage>
</organism>
<reference evidence="1 2" key="1">
    <citation type="submission" date="2023-10" db="EMBL/GenBank/DDBJ databases">
        <title>Draft genome sequence of Xylaria bambusicola isolate GMP-LS, the root and basal stem rot pathogen of sugarcane in Indonesia.</title>
        <authorList>
            <person name="Selvaraj P."/>
            <person name="Muralishankar V."/>
            <person name="Muruganantham S."/>
            <person name="Sp S."/>
            <person name="Haryani S."/>
            <person name="Lau K.J.X."/>
            <person name="Naqvi N.I."/>
        </authorList>
    </citation>
    <scope>NUCLEOTIDE SEQUENCE [LARGE SCALE GENOMIC DNA]</scope>
    <source>
        <strain evidence="1">GMP-LS</strain>
    </source>
</reference>
<comment type="caution">
    <text evidence="1">The sequence shown here is derived from an EMBL/GenBank/DDBJ whole genome shotgun (WGS) entry which is preliminary data.</text>
</comment>
<dbReference type="Pfam" id="PF10361">
    <property type="entry name" value="DUF2434"/>
    <property type="match status" value="1"/>
</dbReference>
<gene>
    <name evidence="1" type="ORF">RRF57_001011</name>
</gene>
<dbReference type="AlphaFoldDB" id="A0AAN7YUM5"/>
<dbReference type="EMBL" id="JAWHQM010000002">
    <property type="protein sequence ID" value="KAK5625295.1"/>
    <property type="molecule type" value="Genomic_DNA"/>
</dbReference>
<evidence type="ECO:0000313" key="2">
    <source>
        <dbReference type="Proteomes" id="UP001305414"/>
    </source>
</evidence>
<dbReference type="InterPro" id="IPR018830">
    <property type="entry name" value="DUF2434"/>
</dbReference>
<accession>A0AAN7YUM5</accession>
<keyword evidence="2" id="KW-1185">Reference proteome</keyword>
<evidence type="ECO:0000313" key="1">
    <source>
        <dbReference type="EMBL" id="KAK5625295.1"/>
    </source>
</evidence>